<protein>
    <submittedName>
        <fullName evidence="1">Uncharacterized protein</fullName>
    </submittedName>
</protein>
<dbReference type="Proteomes" id="UP001611075">
    <property type="component" value="Unassembled WGS sequence"/>
</dbReference>
<name>A0ABW7SFJ6_9ACTN</name>
<gene>
    <name evidence="1" type="ORF">ACH4OY_02180</name>
</gene>
<keyword evidence="2" id="KW-1185">Reference proteome</keyword>
<sequence>MLNEVTWISREPQVRHAFSLSRIVEAGTVDEWYDLLGVVRVPVDRRTPDKLRDQLRPWALATLAAGGYGFGRYYASYSTLDEDDEPDKAISDEDINWSGSTVLIPVEQSTGA</sequence>
<dbReference type="EMBL" id="JBIRPU010000001">
    <property type="protein sequence ID" value="MFI0791502.1"/>
    <property type="molecule type" value="Genomic_DNA"/>
</dbReference>
<dbReference type="RefSeq" id="WP_396676161.1">
    <property type="nucleotide sequence ID" value="NZ_JBIRPU010000001.1"/>
</dbReference>
<comment type="caution">
    <text evidence="1">The sequence shown here is derived from an EMBL/GenBank/DDBJ whole genome shotgun (WGS) entry which is preliminary data.</text>
</comment>
<reference evidence="1 2" key="1">
    <citation type="submission" date="2024-10" db="EMBL/GenBank/DDBJ databases">
        <title>The Natural Products Discovery Center: Release of the First 8490 Sequenced Strains for Exploring Actinobacteria Biosynthetic Diversity.</title>
        <authorList>
            <person name="Kalkreuter E."/>
            <person name="Kautsar S.A."/>
            <person name="Yang D."/>
            <person name="Bader C.D."/>
            <person name="Teijaro C.N."/>
            <person name="Fluegel L."/>
            <person name="Davis C.M."/>
            <person name="Simpson J.R."/>
            <person name="Lauterbach L."/>
            <person name="Steele A.D."/>
            <person name="Gui C."/>
            <person name="Meng S."/>
            <person name="Li G."/>
            <person name="Viehrig K."/>
            <person name="Ye F."/>
            <person name="Su P."/>
            <person name="Kiefer A.F."/>
            <person name="Nichols A."/>
            <person name="Cepeda A.J."/>
            <person name="Yan W."/>
            <person name="Fan B."/>
            <person name="Jiang Y."/>
            <person name="Adhikari A."/>
            <person name="Zheng C.-J."/>
            <person name="Schuster L."/>
            <person name="Cowan T.M."/>
            <person name="Smanski M.J."/>
            <person name="Chevrette M.G."/>
            <person name="De Carvalho L.P.S."/>
            <person name="Shen B."/>
        </authorList>
    </citation>
    <scope>NUCLEOTIDE SEQUENCE [LARGE SCALE GENOMIC DNA]</scope>
    <source>
        <strain evidence="1 2">NPDC021253</strain>
    </source>
</reference>
<accession>A0ABW7SFJ6</accession>
<proteinExistence type="predicted"/>
<evidence type="ECO:0000313" key="1">
    <source>
        <dbReference type="EMBL" id="MFI0791502.1"/>
    </source>
</evidence>
<organism evidence="1 2">
    <name type="scientific">Micromonospora rubida</name>
    <dbReference type="NCBI Taxonomy" id="2697657"/>
    <lineage>
        <taxon>Bacteria</taxon>
        <taxon>Bacillati</taxon>
        <taxon>Actinomycetota</taxon>
        <taxon>Actinomycetes</taxon>
        <taxon>Micromonosporales</taxon>
        <taxon>Micromonosporaceae</taxon>
        <taxon>Micromonospora</taxon>
    </lineage>
</organism>
<evidence type="ECO:0000313" key="2">
    <source>
        <dbReference type="Proteomes" id="UP001611075"/>
    </source>
</evidence>